<name>A0ACA9NR14_9GLOM</name>
<feature type="non-terminal residue" evidence="1">
    <location>
        <position position="1"/>
    </location>
</feature>
<protein>
    <submittedName>
        <fullName evidence="1">6368_t:CDS:1</fullName>
    </submittedName>
</protein>
<evidence type="ECO:0000313" key="2">
    <source>
        <dbReference type="Proteomes" id="UP000789525"/>
    </source>
</evidence>
<accession>A0ACA9NR14</accession>
<keyword evidence="2" id="KW-1185">Reference proteome</keyword>
<comment type="caution">
    <text evidence="1">The sequence shown here is derived from an EMBL/GenBank/DDBJ whole genome shotgun (WGS) entry which is preliminary data.</text>
</comment>
<dbReference type="Proteomes" id="UP000789525">
    <property type="component" value="Unassembled WGS sequence"/>
</dbReference>
<proteinExistence type="predicted"/>
<reference evidence="1" key="1">
    <citation type="submission" date="2021-06" db="EMBL/GenBank/DDBJ databases">
        <authorList>
            <person name="Kallberg Y."/>
            <person name="Tangrot J."/>
            <person name="Rosling A."/>
        </authorList>
    </citation>
    <scope>NUCLEOTIDE SEQUENCE</scope>
    <source>
        <strain evidence="1">CL356</strain>
    </source>
</reference>
<gene>
    <name evidence="1" type="ORF">ACOLOM_LOCUS9005</name>
</gene>
<organism evidence="1 2">
    <name type="scientific">Acaulospora colombiana</name>
    <dbReference type="NCBI Taxonomy" id="27376"/>
    <lineage>
        <taxon>Eukaryota</taxon>
        <taxon>Fungi</taxon>
        <taxon>Fungi incertae sedis</taxon>
        <taxon>Mucoromycota</taxon>
        <taxon>Glomeromycotina</taxon>
        <taxon>Glomeromycetes</taxon>
        <taxon>Diversisporales</taxon>
        <taxon>Acaulosporaceae</taxon>
        <taxon>Acaulospora</taxon>
    </lineage>
</organism>
<sequence>HCLAESQCLATHRVSTVSVSQASSTPTIAYPRTTYAITRILSELSPNKRKREDPSSETGTKRLKLDHEDLGEKASKLSSVEGRAVLSKRQGLRGILTRNQSYEQVELRMIQRKTKMRGTCPQEARPLHGERIISPPYQASLLHLYDDAMLKTGTSQRGYLSCIQEALTILQGQEDVRVEETGKEWAEEQPTTWCLPSFPPIQIQCVARKHYR</sequence>
<evidence type="ECO:0000313" key="1">
    <source>
        <dbReference type="EMBL" id="CAG8672389.1"/>
    </source>
</evidence>
<dbReference type="EMBL" id="CAJVPT010024852">
    <property type="protein sequence ID" value="CAG8672389.1"/>
    <property type="molecule type" value="Genomic_DNA"/>
</dbReference>